<organism evidence="4 5">
    <name type="scientific">Antrodiella citrinella</name>
    <dbReference type="NCBI Taxonomy" id="2447956"/>
    <lineage>
        <taxon>Eukaryota</taxon>
        <taxon>Fungi</taxon>
        <taxon>Dikarya</taxon>
        <taxon>Basidiomycota</taxon>
        <taxon>Agaricomycotina</taxon>
        <taxon>Agaricomycetes</taxon>
        <taxon>Polyporales</taxon>
        <taxon>Steccherinaceae</taxon>
        <taxon>Antrodiella</taxon>
    </lineage>
</organism>
<dbReference type="GO" id="GO:0003723">
    <property type="term" value="F:RNA binding"/>
    <property type="evidence" value="ECO:0007669"/>
    <property type="project" value="UniProtKB-KW"/>
</dbReference>
<keyword evidence="1" id="KW-0694">RNA-binding</keyword>
<keyword evidence="1" id="KW-0548">Nucleotidyltransferase</keyword>
<dbReference type="EC" id="2.7.7.48" evidence="1"/>
<dbReference type="Proteomes" id="UP000308730">
    <property type="component" value="Unassembled WGS sequence"/>
</dbReference>
<proteinExistence type="inferred from homology"/>
<dbReference type="PANTHER" id="PTHR23079:SF55">
    <property type="entry name" value="RNA-DIRECTED RNA POLYMERASE"/>
    <property type="match status" value="1"/>
</dbReference>
<evidence type="ECO:0000259" key="3">
    <source>
        <dbReference type="Pfam" id="PF05183"/>
    </source>
</evidence>
<keyword evidence="1" id="KW-0696">RNA-directed RNA polymerase</keyword>
<reference evidence="4 5" key="1">
    <citation type="submission" date="2019-02" db="EMBL/GenBank/DDBJ databases">
        <title>Genome sequencing of the rare red list fungi Antrodiella citrinella (Flaviporus citrinellus).</title>
        <authorList>
            <person name="Buettner E."/>
            <person name="Kellner H."/>
        </authorList>
    </citation>
    <scope>NUCLEOTIDE SEQUENCE [LARGE SCALE GENOMIC DNA]</scope>
    <source>
        <strain evidence="4 5">DSM 108506</strain>
    </source>
</reference>
<sequence length="791" mass="88850">MEISGPFPERLNRVIRWYPNNHDCFVRVNFVDETHLQCRFDRDVDGRSFIKRRFGELLLNGLKIAGRQFQFLAYSQSALKEHAVWFVKSFIDGGHNVTAASIIERIGNFRELAYDPRLIFCPARYGARISLSFTSTDASLAAEAEEIIMLPDTKDHTGTYDFTDGIGTISPELARAIWKELCTRGGRAKRHHSYPKAYQIRFMGSKGMLSVDHKLSGRAICLRPSMIKFDAPNSLEIEIARAFDRPGPLYLNRPLIMILEYLGVPYQVFHDLQEAAVGEAQRAVQSVSQAAKLLERYGLGASFRLSSVMLGLEKLGIHTLLSDEFWEQMMDFAVNHVLRELKHHARIPVRGGWNLVGVADVHGYLKEGEIFVHIASSEGGSVFLDGPTMVSRSPTIHPGDVQVVHAIGRPPAGSPFEQESLQNCVVFSTKGTRPLPSCLGGGDLDGDVYCCTMLEALLPKTTYGAAEYKPAEKLMLARPSTMKDVANFVTEYISSDTLGIIGYTWLIIADQSKDGIFDKDCLTLSELHNKAVDYPKSGKPVPLEDIPMPKGPKPDWSAPETSTTKSDPRKFYESRTAIGKLFRAIHLPDLQTADRAHRTQRTQLEVPEDELMTLDNILQLFHDVNFGYSDVAYAMRAEVSRFIRIRPRRDSNYTTLEDEEIAEISDLASYYRSQLQGICADHSLSRERDAVLTEEEVVIGTIVAKCTQQRKRKDAMSKLREHTAALVQDVEHQLSGEQGTLAVQSLRRAWIAYRISLLTGRQFGGRSFGWIALRVIFECIRDIESDDGGFF</sequence>
<dbReference type="GO" id="GO:0003968">
    <property type="term" value="F:RNA-directed RNA polymerase activity"/>
    <property type="evidence" value="ECO:0007669"/>
    <property type="project" value="UniProtKB-KW"/>
</dbReference>
<dbReference type="Pfam" id="PF05183">
    <property type="entry name" value="RdRP"/>
    <property type="match status" value="1"/>
</dbReference>
<dbReference type="EMBL" id="SGPM01000001">
    <property type="protein sequence ID" value="THH34016.1"/>
    <property type="molecule type" value="Genomic_DNA"/>
</dbReference>
<comment type="similarity">
    <text evidence="1">Belongs to the RdRP family.</text>
</comment>
<dbReference type="AlphaFoldDB" id="A0A4S4N4N3"/>
<dbReference type="GO" id="GO:0030422">
    <property type="term" value="P:siRNA processing"/>
    <property type="evidence" value="ECO:0007669"/>
    <property type="project" value="TreeGrafter"/>
</dbReference>
<dbReference type="GO" id="GO:0031380">
    <property type="term" value="C:nuclear RNA-directed RNA polymerase complex"/>
    <property type="evidence" value="ECO:0007669"/>
    <property type="project" value="TreeGrafter"/>
</dbReference>
<feature type="domain" description="RDRP core" evidence="3">
    <location>
        <begin position="3"/>
        <end position="585"/>
    </location>
</feature>
<comment type="caution">
    <text evidence="4">The sequence shown here is derived from an EMBL/GenBank/DDBJ whole genome shotgun (WGS) entry which is preliminary data.</text>
</comment>
<name>A0A4S4N4N3_9APHY</name>
<comment type="catalytic activity">
    <reaction evidence="1">
        <text>RNA(n) + a ribonucleoside 5'-triphosphate = RNA(n+1) + diphosphate</text>
        <dbReference type="Rhea" id="RHEA:21248"/>
        <dbReference type="Rhea" id="RHEA-COMP:14527"/>
        <dbReference type="Rhea" id="RHEA-COMP:17342"/>
        <dbReference type="ChEBI" id="CHEBI:33019"/>
        <dbReference type="ChEBI" id="CHEBI:61557"/>
        <dbReference type="ChEBI" id="CHEBI:140395"/>
        <dbReference type="EC" id="2.7.7.48"/>
    </reaction>
</comment>
<dbReference type="InterPro" id="IPR007855">
    <property type="entry name" value="RDRP"/>
</dbReference>
<keyword evidence="1" id="KW-0808">Transferase</keyword>
<dbReference type="InterPro" id="IPR057596">
    <property type="entry name" value="RDRP_core"/>
</dbReference>
<dbReference type="PANTHER" id="PTHR23079">
    <property type="entry name" value="RNA-DEPENDENT RNA POLYMERASE"/>
    <property type="match status" value="1"/>
</dbReference>
<evidence type="ECO:0000256" key="1">
    <source>
        <dbReference type="RuleBase" id="RU363098"/>
    </source>
</evidence>
<keyword evidence="5" id="KW-1185">Reference proteome</keyword>
<evidence type="ECO:0000313" key="5">
    <source>
        <dbReference type="Proteomes" id="UP000308730"/>
    </source>
</evidence>
<protein>
    <recommendedName>
        <fullName evidence="1">RNA-dependent RNA polymerase</fullName>
        <ecNumber evidence="1">2.7.7.48</ecNumber>
    </recommendedName>
</protein>
<feature type="region of interest" description="Disordered" evidence="2">
    <location>
        <begin position="538"/>
        <end position="568"/>
    </location>
</feature>
<accession>A0A4S4N4N3</accession>
<gene>
    <name evidence="4" type="ORF">EUX98_g21</name>
</gene>
<dbReference type="OrthoDB" id="6513042at2759"/>
<evidence type="ECO:0000256" key="2">
    <source>
        <dbReference type="SAM" id="MobiDB-lite"/>
    </source>
</evidence>
<evidence type="ECO:0000313" key="4">
    <source>
        <dbReference type="EMBL" id="THH34016.1"/>
    </source>
</evidence>